<dbReference type="Pfam" id="PF12146">
    <property type="entry name" value="Hydrolase_4"/>
    <property type="match status" value="1"/>
</dbReference>
<dbReference type="InterPro" id="IPR022742">
    <property type="entry name" value="Hydrolase_4"/>
</dbReference>
<name>A0A094WMA6_ALKAL</name>
<dbReference type="AlphaFoldDB" id="A0A094WMA6"/>
<gene>
    <name evidence="3" type="ORF">AJ85_10750</name>
    <name evidence="2" type="ORF">BALCAV_0206875</name>
</gene>
<comment type="caution">
    <text evidence="2">The sequence shown here is derived from an EMBL/GenBank/DDBJ whole genome shotgun (WGS) entry which is preliminary data.</text>
</comment>
<dbReference type="PANTHER" id="PTHR43265:SF1">
    <property type="entry name" value="ESTERASE ESTD"/>
    <property type="match status" value="1"/>
</dbReference>
<dbReference type="InterPro" id="IPR053145">
    <property type="entry name" value="AB_hydrolase_Est10"/>
</dbReference>
<dbReference type="Proteomes" id="UP000297014">
    <property type="component" value="Unassembled WGS sequence"/>
</dbReference>
<evidence type="ECO:0000313" key="3">
    <source>
        <dbReference type="EMBL" id="THG90444.1"/>
    </source>
</evidence>
<evidence type="ECO:0000313" key="2">
    <source>
        <dbReference type="EMBL" id="KGA97996.1"/>
    </source>
</evidence>
<evidence type="ECO:0000259" key="1">
    <source>
        <dbReference type="Pfam" id="PF12146"/>
    </source>
</evidence>
<dbReference type="STRING" id="1218173.BALCAV_0206875"/>
<dbReference type="InterPro" id="IPR029058">
    <property type="entry name" value="AB_hydrolase_fold"/>
</dbReference>
<dbReference type="OrthoDB" id="9809549at2"/>
<dbReference type="Gene3D" id="3.40.50.1820">
    <property type="entry name" value="alpha/beta hydrolase"/>
    <property type="match status" value="1"/>
</dbReference>
<dbReference type="SUPFAM" id="SSF53474">
    <property type="entry name" value="alpha/beta-Hydrolases"/>
    <property type="match status" value="1"/>
</dbReference>
<organism evidence="2 4">
    <name type="scientific">Alkalihalobacillus alcalophilus ATCC 27647 = CGMCC 1.3604</name>
    <dbReference type="NCBI Taxonomy" id="1218173"/>
    <lineage>
        <taxon>Bacteria</taxon>
        <taxon>Bacillati</taxon>
        <taxon>Bacillota</taxon>
        <taxon>Bacilli</taxon>
        <taxon>Bacillales</taxon>
        <taxon>Bacillaceae</taxon>
        <taxon>Alkalihalobacillus</taxon>
    </lineage>
</organism>
<reference evidence="3 5" key="2">
    <citation type="submission" date="2014-01" db="EMBL/GenBank/DDBJ databases">
        <title>Draft genome sequencing of Bacillus alcalophilus CGMCC 1.3604.</title>
        <authorList>
            <person name="Yang J."/>
            <person name="Diao L."/>
            <person name="Yang S."/>
        </authorList>
    </citation>
    <scope>NUCLEOTIDE SEQUENCE [LARGE SCALE GENOMIC DNA]</scope>
    <source>
        <strain evidence="3 5">CGMCC 1.3604</strain>
    </source>
</reference>
<sequence length="312" mass="35821">MKREREFHIKGLAALLTIPEVDRAKHPLVIMIHGSGPLDRDGNATWQKLNVFNHLSDELVENGYATLRYDKRGIGKSDGNYYQTGLYDLIEDAITIVQFAKKQKEIDLAKIILLGHSEGCMIAPAVYTRERVSGLILLAGLTESLEEAMAWQRKQMTNELEEMKGIQGKVVRFLKVAKKLESNNEHLAKKLKTSEEDVIRFKGRKVQAKWLREHLDFDVKKALQQVQCPVLAITGTKDVQVKPEQIQEVAALVQGECETHLINHLTHMLRKTSKEYKMNVILKDYKKQVKKPIDPELVDKVNSWLKRYFSHQ</sequence>
<dbReference type="RefSeq" id="WP_003322801.1">
    <property type="nucleotide sequence ID" value="NZ_ALPT02000017.1"/>
</dbReference>
<keyword evidence="4" id="KW-1185">Reference proteome</keyword>
<dbReference type="eggNOG" id="COG1073">
    <property type="taxonomic scope" value="Bacteria"/>
</dbReference>
<accession>A0A094WMA6</accession>
<evidence type="ECO:0000313" key="4">
    <source>
        <dbReference type="Proteomes" id="UP000002754"/>
    </source>
</evidence>
<evidence type="ECO:0000313" key="5">
    <source>
        <dbReference type="Proteomes" id="UP000297014"/>
    </source>
</evidence>
<feature type="domain" description="Serine aminopeptidase S33" evidence="1">
    <location>
        <begin position="50"/>
        <end position="269"/>
    </location>
</feature>
<dbReference type="EMBL" id="JALP01000152">
    <property type="protein sequence ID" value="THG90444.1"/>
    <property type="molecule type" value="Genomic_DNA"/>
</dbReference>
<protein>
    <recommendedName>
        <fullName evidence="1">Serine aminopeptidase S33 domain-containing protein</fullName>
    </recommendedName>
</protein>
<dbReference type="GO" id="GO:0052689">
    <property type="term" value="F:carboxylic ester hydrolase activity"/>
    <property type="evidence" value="ECO:0007669"/>
    <property type="project" value="TreeGrafter"/>
</dbReference>
<dbReference type="Proteomes" id="UP000002754">
    <property type="component" value="Unassembled WGS sequence"/>
</dbReference>
<proteinExistence type="predicted"/>
<dbReference type="EMBL" id="ALPT02000017">
    <property type="protein sequence ID" value="KGA97996.1"/>
    <property type="molecule type" value="Genomic_DNA"/>
</dbReference>
<dbReference type="PANTHER" id="PTHR43265">
    <property type="entry name" value="ESTERASE ESTD"/>
    <property type="match status" value="1"/>
</dbReference>
<reference evidence="2 4" key="1">
    <citation type="journal article" date="2014" name="Genome Announc.">
        <title>Draft Genome Sequence of Bacillus alcalophilus AV1934, a Classic Alkaliphile Isolated from Human Feces in 1934.</title>
        <authorList>
            <person name="Attie O."/>
            <person name="Jayaprakash A."/>
            <person name="Shah H."/>
            <person name="Paulsen I.T."/>
            <person name="Morino M."/>
            <person name="Takahashi Y."/>
            <person name="Narumi I."/>
            <person name="Sachidanandam R."/>
            <person name="Satoh K."/>
            <person name="Ito M."/>
            <person name="Krulwich T.A."/>
        </authorList>
    </citation>
    <scope>NUCLEOTIDE SEQUENCE [LARGE SCALE GENOMIC DNA]</scope>
    <source>
        <strain evidence="2 4">AV1934</strain>
    </source>
</reference>